<dbReference type="InterPro" id="IPR006121">
    <property type="entry name" value="HMA_dom"/>
</dbReference>
<dbReference type="Gene3D" id="3.30.70.100">
    <property type="match status" value="1"/>
</dbReference>
<dbReference type="PROSITE" id="PS50846">
    <property type="entry name" value="HMA_2"/>
    <property type="match status" value="1"/>
</dbReference>
<dbReference type="GO" id="GO:0046872">
    <property type="term" value="F:metal ion binding"/>
    <property type="evidence" value="ECO:0007669"/>
    <property type="project" value="UniProtKB-KW"/>
</dbReference>
<proteinExistence type="predicted"/>
<dbReference type="RefSeq" id="WP_133679287.1">
    <property type="nucleotide sequence ID" value="NZ_SNZP01000004.1"/>
</dbReference>
<dbReference type="InterPro" id="IPR036163">
    <property type="entry name" value="HMA_dom_sf"/>
</dbReference>
<dbReference type="Proteomes" id="UP000295611">
    <property type="component" value="Unassembled WGS sequence"/>
</dbReference>
<dbReference type="SUPFAM" id="SSF55008">
    <property type="entry name" value="HMA, heavy metal-associated domain"/>
    <property type="match status" value="1"/>
</dbReference>
<organism evidence="3 4">
    <name type="scientific">Paludibacterium purpuratum</name>
    <dbReference type="NCBI Taxonomy" id="1144873"/>
    <lineage>
        <taxon>Bacteria</taxon>
        <taxon>Pseudomonadati</taxon>
        <taxon>Pseudomonadota</taxon>
        <taxon>Betaproteobacteria</taxon>
        <taxon>Neisseriales</taxon>
        <taxon>Chromobacteriaceae</taxon>
        <taxon>Paludibacterium</taxon>
    </lineage>
</organism>
<dbReference type="Pfam" id="PF00403">
    <property type="entry name" value="HMA"/>
    <property type="match status" value="1"/>
</dbReference>
<evidence type="ECO:0000256" key="1">
    <source>
        <dbReference type="ARBA" id="ARBA00022723"/>
    </source>
</evidence>
<dbReference type="EMBL" id="SNZP01000004">
    <property type="protein sequence ID" value="TDR80689.1"/>
    <property type="molecule type" value="Genomic_DNA"/>
</dbReference>
<gene>
    <name evidence="3" type="ORF">DFP86_104189</name>
</gene>
<keyword evidence="1" id="KW-0479">Metal-binding</keyword>
<name>A0A4V3DVI1_9NEIS</name>
<comment type="caution">
    <text evidence="3">The sequence shown here is derived from an EMBL/GenBank/DDBJ whole genome shotgun (WGS) entry which is preliminary data.</text>
</comment>
<dbReference type="CDD" id="cd00371">
    <property type="entry name" value="HMA"/>
    <property type="match status" value="1"/>
</dbReference>
<reference evidence="3 4" key="1">
    <citation type="submission" date="2019-03" db="EMBL/GenBank/DDBJ databases">
        <title>Genomic Encyclopedia of Type Strains, Phase III (KMG-III): the genomes of soil and plant-associated and newly described type strains.</title>
        <authorList>
            <person name="Whitman W."/>
        </authorList>
    </citation>
    <scope>NUCLEOTIDE SEQUENCE [LARGE SCALE GENOMIC DNA]</scope>
    <source>
        <strain evidence="3 4">CECT 8976</strain>
    </source>
</reference>
<evidence type="ECO:0000259" key="2">
    <source>
        <dbReference type="PROSITE" id="PS50846"/>
    </source>
</evidence>
<evidence type="ECO:0000313" key="3">
    <source>
        <dbReference type="EMBL" id="TDR80689.1"/>
    </source>
</evidence>
<accession>A0A4V3DVI1</accession>
<protein>
    <submittedName>
        <fullName evidence="3">Copper chaperone</fullName>
    </submittedName>
</protein>
<dbReference type="AlphaFoldDB" id="A0A4V3DVI1"/>
<dbReference type="FunFam" id="3.30.70.100:FF:000001">
    <property type="entry name" value="ATPase copper transporting beta"/>
    <property type="match status" value="1"/>
</dbReference>
<evidence type="ECO:0000313" key="4">
    <source>
        <dbReference type="Proteomes" id="UP000295611"/>
    </source>
</evidence>
<keyword evidence="4" id="KW-1185">Reference proteome</keyword>
<dbReference type="OrthoDB" id="9813965at2"/>
<feature type="domain" description="HMA" evidence="2">
    <location>
        <begin position="2"/>
        <end position="68"/>
    </location>
</feature>
<sequence>METVTVKIDGISCMGCVKTLTGVLTALPGVETAVVDKDQAQATITYDPAQVQMPRFKSAIEDAGYDVV</sequence>